<organism evidence="5 6">
    <name type="scientific">Euplotes crassus</name>
    <dbReference type="NCBI Taxonomy" id="5936"/>
    <lineage>
        <taxon>Eukaryota</taxon>
        <taxon>Sar</taxon>
        <taxon>Alveolata</taxon>
        <taxon>Ciliophora</taxon>
        <taxon>Intramacronucleata</taxon>
        <taxon>Spirotrichea</taxon>
        <taxon>Hypotrichia</taxon>
        <taxon>Euplotida</taxon>
        <taxon>Euplotidae</taxon>
        <taxon>Moneuplotes</taxon>
    </lineage>
</organism>
<feature type="repeat" description="RCC1" evidence="2">
    <location>
        <begin position="449"/>
        <end position="500"/>
    </location>
</feature>
<evidence type="ECO:0000256" key="1">
    <source>
        <dbReference type="ARBA" id="ARBA00022737"/>
    </source>
</evidence>
<feature type="repeat" description="RCC1" evidence="2">
    <location>
        <begin position="340"/>
        <end position="396"/>
    </location>
</feature>
<keyword evidence="6" id="KW-1185">Reference proteome</keyword>
<dbReference type="EMBL" id="CAMPGE010019591">
    <property type="protein sequence ID" value="CAI2377915.1"/>
    <property type="molecule type" value="Genomic_DNA"/>
</dbReference>
<feature type="repeat" description="RCC1" evidence="2">
    <location>
        <begin position="627"/>
        <end position="700"/>
    </location>
</feature>
<feature type="repeat" description="RCC1" evidence="2">
    <location>
        <begin position="501"/>
        <end position="553"/>
    </location>
</feature>
<feature type="domain" description="RCC1-like" evidence="4">
    <location>
        <begin position="608"/>
        <end position="884"/>
    </location>
</feature>
<protein>
    <recommendedName>
        <fullName evidence="4">RCC1-like domain-containing protein</fullName>
    </recommendedName>
</protein>
<gene>
    <name evidence="5" type="ORF">ECRASSUSDP1_LOCUS19306</name>
</gene>
<dbReference type="InterPro" id="IPR058923">
    <property type="entry name" value="RCC1-like_dom"/>
</dbReference>
<feature type="repeat" description="RCC1" evidence="2">
    <location>
        <begin position="701"/>
        <end position="753"/>
    </location>
</feature>
<dbReference type="SUPFAM" id="SSF50985">
    <property type="entry name" value="RCC1/BLIP-II"/>
    <property type="match status" value="4"/>
</dbReference>
<dbReference type="PROSITE" id="PS00626">
    <property type="entry name" value="RCC1_2"/>
    <property type="match status" value="3"/>
</dbReference>
<name>A0AAD2D2M7_EUPCR</name>
<feature type="repeat" description="RCC1" evidence="2">
    <location>
        <begin position="814"/>
        <end position="867"/>
    </location>
</feature>
<evidence type="ECO:0000256" key="2">
    <source>
        <dbReference type="PROSITE-ProRule" id="PRU00235"/>
    </source>
</evidence>
<dbReference type="PROSITE" id="PS50012">
    <property type="entry name" value="RCC1_3"/>
    <property type="match status" value="9"/>
</dbReference>
<dbReference type="InterPro" id="IPR051625">
    <property type="entry name" value="Signaling_Regulatory_Domain"/>
</dbReference>
<dbReference type="Gene3D" id="2.130.10.30">
    <property type="entry name" value="Regulator of chromosome condensation 1/beta-lactamase-inhibitor protein II"/>
    <property type="match status" value="4"/>
</dbReference>
<feature type="compositionally biased region" description="Basic and acidic residues" evidence="3">
    <location>
        <begin position="1313"/>
        <end position="1326"/>
    </location>
</feature>
<comment type="caution">
    <text evidence="5">The sequence shown here is derived from an EMBL/GenBank/DDBJ whole genome shotgun (WGS) entry which is preliminary data.</text>
</comment>
<feature type="repeat" description="RCC1" evidence="2">
    <location>
        <begin position="397"/>
        <end position="448"/>
    </location>
</feature>
<dbReference type="InterPro" id="IPR000408">
    <property type="entry name" value="Reg_chr_condens"/>
</dbReference>
<keyword evidence="1" id="KW-0677">Repeat</keyword>
<dbReference type="Proteomes" id="UP001295684">
    <property type="component" value="Unassembled WGS sequence"/>
</dbReference>
<dbReference type="Pfam" id="PF00415">
    <property type="entry name" value="RCC1"/>
    <property type="match status" value="3"/>
</dbReference>
<dbReference type="Pfam" id="PF13540">
    <property type="entry name" value="RCC1_2"/>
    <property type="match status" value="1"/>
</dbReference>
<dbReference type="PRINTS" id="PR00633">
    <property type="entry name" value="RCCNDNSATION"/>
</dbReference>
<sequence length="1687" mass="194762">MQGAKKGQIMAIPPVVACGFDHSAAIGQDNELYMWGTLTNYRIEALENWEENIINKVPIIHNNKAYIPLSVSCGNQYTMIVCKQKRRMGGAIGSQVYDEENIGMKLPTSAPKPSMDSRKQDFEHFYNYLKRILDIDLKPSRGGSKGSGRKLYTNLYEILREDDPYDGEEYIPDNNNLKGFESPIHYENYEISKKSFKIRMNELLDSENEEIKRINDFYGIKQEHIDKLAEELCEGSKTLDIGELDCKIYKVDKSQGVVFGIGCADPTIFNYYPRNTVEEDEPDSYRSHKSSENRKVTKTIPSEDLMRVKKFRMISFPKTCKPIRSVACGTDHAMALTVDGEMYYWGRDLFYENMPSKLKPEKLIMPHEIEIYENGYKQRIIEIDCGYSHCMCITEHYILYTWGNGDSGRLGHGDNQSQKDPKIVQDLIEEKIIKISAGEKHSACINSRFQVFTWGCHSNGKLGFDSNEEARSPVRLEDLLDREFIHVSCGAMHTLLTTIHNEVIAFGHGKDGKLGDGTEEDSFFPTKASFEDDYVKIESTIAGYNISVALDYTDGAIYTWGYSGRGILGRTDVTYGRIPRRVGVELIKKNYMKSISKGECRRELEFPTGIYKIAIGATNTLVLTDTGIIFVYGNDDHGQFGATIENKEDRKKELNRRKKDVLRVLEFLSRPFQCTIPISNKVMIVDVAVGSHHVLALSSFTDVYTWGRNDDGQLGHGFVTPKIEIPTVVQALRKERVKAVFATENYSACLSYFGELFTCGNGEFGKLGNDVPNDIQSEFELVELESPIVKVGLGIHHMAVICDYDANDITNKDGKTMVWGRNHKGQLGIGSKDQVTKPEELTKLNYLNTRLIDIQCGLSFTLGLTKDLNLMFFGDKEYCLTGEVTEDVLEPIILEDANREIDKISVCYNKTLVKTTKGEVYEYGYFLKSADSTSGPKASSGMKVDLPSDALIKDICSGPYHCSIFTMGNEMYSWGFDRMGSTGLPIKIQQYQKRKNRRVKDPRPIELLSKQFEENKEKNRLLNDNEDVYDDKKRGATRGARIPTETDLVHEEEKKIIPDEETPKEVTREEKQEATKVATRDYFKRKNKATRGPVSERDVDMFWGFVKKSKVRILSISKTNRFQGLSRYLIDERDHGCDEMSIIRMNKKLMKYLDIILGIVKTCIEMYLYKQKNEFKIESAFISRVSVKPFNISRREITDLKRGSEYERLKDIMTALYIHPCYINNIIKNELMTDDEIYDFITELYESNSHLKVGYLTSYTLTALERDIANGEHDASKLNLKKVPSKSIIKIETDKKRAKNKRKNKASRKGKAKRAEAEKEEGKIEDFSDDDEERQAEDRPECLFYRLWKFILHDCAGVKYFLHLVCVYMINRVFTDKAFLDQDDYGADDNNNVQNEASMLKRRDGILAFVDDLFKKFREDTLDVPDPSQRKFEMPKINSRIYNAYEFKKSSKNKEEIKGEDNKEAYEATMPYEMIYFIQKIVEILKLRYPNESKGYIMYSKVLELFFEDIMDILRDFKIQLTPYVRDMDSFRKIKADLQKFHLYNLENIFEVFISTIGYRDPFEKVDYHPYKDLFEEVKSSLKREARSRIDDLYFNFVDKIKGYKPELDLFKKLVVHSFDHKGVKINVSIDKFIKFHYLCVKSPKLIFGREESDFDFVSSTLSKIKHIVYYENIKARYRCYILGEKS</sequence>
<feature type="compositionally biased region" description="Basic residues" evidence="3">
    <location>
        <begin position="1296"/>
        <end position="1312"/>
    </location>
</feature>
<dbReference type="Pfam" id="PF25390">
    <property type="entry name" value="WD40_RLD"/>
    <property type="match status" value="1"/>
</dbReference>
<accession>A0AAD2D2M7</accession>
<evidence type="ECO:0000256" key="3">
    <source>
        <dbReference type="SAM" id="MobiDB-lite"/>
    </source>
</evidence>
<dbReference type="PANTHER" id="PTHR22872">
    <property type="entry name" value="BTK-BINDING PROTEIN-RELATED"/>
    <property type="match status" value="1"/>
</dbReference>
<feature type="repeat" description="RCC1" evidence="2">
    <location>
        <begin position="555"/>
        <end position="626"/>
    </location>
</feature>
<dbReference type="InterPro" id="IPR009091">
    <property type="entry name" value="RCC1/BLIP-II"/>
</dbReference>
<evidence type="ECO:0000259" key="4">
    <source>
        <dbReference type="Pfam" id="PF25390"/>
    </source>
</evidence>
<evidence type="ECO:0000313" key="6">
    <source>
        <dbReference type="Proteomes" id="UP001295684"/>
    </source>
</evidence>
<proteinExistence type="predicted"/>
<evidence type="ECO:0000313" key="5">
    <source>
        <dbReference type="EMBL" id="CAI2377915.1"/>
    </source>
</evidence>
<feature type="repeat" description="RCC1" evidence="2">
    <location>
        <begin position="754"/>
        <end position="804"/>
    </location>
</feature>
<reference evidence="5" key="1">
    <citation type="submission" date="2023-07" db="EMBL/GenBank/DDBJ databases">
        <authorList>
            <consortium name="AG Swart"/>
            <person name="Singh M."/>
            <person name="Singh A."/>
            <person name="Seah K."/>
            <person name="Emmerich C."/>
        </authorList>
    </citation>
    <scope>NUCLEOTIDE SEQUENCE</scope>
    <source>
        <strain evidence="5">DP1</strain>
    </source>
</reference>
<feature type="region of interest" description="Disordered" evidence="3">
    <location>
        <begin position="1294"/>
        <end position="1332"/>
    </location>
</feature>